<organism evidence="1 2">
    <name type="scientific">Hypsizygus marmoreus</name>
    <name type="common">White beech mushroom</name>
    <name type="synonym">Agaricus marmoreus</name>
    <dbReference type="NCBI Taxonomy" id="39966"/>
    <lineage>
        <taxon>Eukaryota</taxon>
        <taxon>Fungi</taxon>
        <taxon>Dikarya</taxon>
        <taxon>Basidiomycota</taxon>
        <taxon>Agaricomycotina</taxon>
        <taxon>Agaricomycetes</taxon>
        <taxon>Agaricomycetidae</taxon>
        <taxon>Agaricales</taxon>
        <taxon>Tricholomatineae</taxon>
        <taxon>Lyophyllaceae</taxon>
        <taxon>Hypsizygus</taxon>
    </lineage>
</organism>
<dbReference type="EMBL" id="LUEZ02000069">
    <property type="protein sequence ID" value="RDB20319.1"/>
    <property type="molecule type" value="Genomic_DNA"/>
</dbReference>
<proteinExistence type="predicted"/>
<sequence length="193" mass="21716">MFFSGLPSPVPSLTTTAAKSSGIQFQHLHLSSTARLVDWIEKGQSQTAMSSFPLPIPNYRGRQLFGYPVTDEELLKFGKDHGLDRNGTFLNESIIIRAFRQITIEIGSPSIIHYIRVPGTPVPASEEDQPMGLAICTNDEYEWALSITEAKVKQLQGLLGREDAPAWYKYRDMWTTIAVDHDMLLNFVLEDML</sequence>
<dbReference type="AlphaFoldDB" id="A0A369JDV6"/>
<gene>
    <name evidence="1" type="ORF">Hypma_012557</name>
</gene>
<reference evidence="1" key="1">
    <citation type="submission" date="2018-04" db="EMBL/GenBank/DDBJ databases">
        <title>Whole genome sequencing of Hypsizygus marmoreus.</title>
        <authorList>
            <person name="Choi I.-G."/>
            <person name="Min B."/>
            <person name="Kim J.-G."/>
            <person name="Kim S."/>
            <person name="Oh Y.-L."/>
            <person name="Kong W.-S."/>
            <person name="Park H."/>
            <person name="Jeong J."/>
            <person name="Song E.-S."/>
        </authorList>
    </citation>
    <scope>NUCLEOTIDE SEQUENCE [LARGE SCALE GENOMIC DNA]</scope>
    <source>
        <strain evidence="1">51987-8</strain>
    </source>
</reference>
<dbReference type="Proteomes" id="UP000076154">
    <property type="component" value="Unassembled WGS sequence"/>
</dbReference>
<name>A0A369JDV6_HYPMA</name>
<comment type="caution">
    <text evidence="1">The sequence shown here is derived from an EMBL/GenBank/DDBJ whole genome shotgun (WGS) entry which is preliminary data.</text>
</comment>
<dbReference type="InParanoid" id="A0A369JDV6"/>
<accession>A0A369JDV6</accession>
<protein>
    <submittedName>
        <fullName evidence="1">Uncharacterized protein</fullName>
    </submittedName>
</protein>
<evidence type="ECO:0000313" key="2">
    <source>
        <dbReference type="Proteomes" id="UP000076154"/>
    </source>
</evidence>
<evidence type="ECO:0000313" key="1">
    <source>
        <dbReference type="EMBL" id="RDB20319.1"/>
    </source>
</evidence>
<keyword evidence="2" id="KW-1185">Reference proteome</keyword>